<gene>
    <name evidence="2" type="primary">LOC109682466</name>
</gene>
<feature type="compositionally biased region" description="Low complexity" evidence="1">
    <location>
        <begin position="132"/>
        <end position="147"/>
    </location>
</feature>
<dbReference type="RefSeq" id="XP_020013292.1">
    <property type="nucleotide sequence ID" value="XM_020157703.1"/>
</dbReference>
<dbReference type="AlphaFoldDB" id="A0A8B7U2B5"/>
<dbReference type="KEGG" id="ccan:109682466"/>
<protein>
    <submittedName>
        <fullName evidence="2">Uncharacterized protein LOC109682466</fullName>
    </submittedName>
</protein>
<evidence type="ECO:0000313" key="2">
    <source>
        <dbReference type="RefSeq" id="XP_020013292.1"/>
    </source>
</evidence>
<reference evidence="2" key="1">
    <citation type="submission" date="2025-08" db="UniProtKB">
        <authorList>
            <consortium name="RefSeq"/>
        </authorList>
    </citation>
    <scope>IDENTIFICATION</scope>
    <source>
        <tissue evidence="2">Leukocyte</tissue>
    </source>
</reference>
<proteinExistence type="predicted"/>
<sequence>MVSFRLWVYPGPSLTVCIIDKNLKKALTAHGGQGGCCTCETSSCHSHLEQGPLRGRLGRPGLGKPEPQPRGKGGPAPRPARDPDPTRSVGKGRSLAPEDPEDPQRPGSPLGSAHFHPGRSRDEAPRRGPGRGRAPVASTPGTAARPTARLRRPRARTRVRAPGSAADPTPPNQKGGASGMRVRTGPDLRPRPQLPRPTPRPALATSDTSRVQSLDPLL</sequence>
<evidence type="ECO:0000256" key="1">
    <source>
        <dbReference type="SAM" id="MobiDB-lite"/>
    </source>
</evidence>
<accession>A0A8B7U2B5</accession>
<feature type="region of interest" description="Disordered" evidence="1">
    <location>
        <begin position="47"/>
        <end position="218"/>
    </location>
</feature>
<feature type="compositionally biased region" description="Basic residues" evidence="1">
    <location>
        <begin position="148"/>
        <end position="159"/>
    </location>
</feature>
<organism evidence="2">
    <name type="scientific">Castor canadensis</name>
    <name type="common">American beaver</name>
    <dbReference type="NCBI Taxonomy" id="51338"/>
    <lineage>
        <taxon>Eukaryota</taxon>
        <taxon>Metazoa</taxon>
        <taxon>Chordata</taxon>
        <taxon>Craniata</taxon>
        <taxon>Vertebrata</taxon>
        <taxon>Euteleostomi</taxon>
        <taxon>Mammalia</taxon>
        <taxon>Eutheria</taxon>
        <taxon>Euarchontoglires</taxon>
        <taxon>Glires</taxon>
        <taxon>Rodentia</taxon>
        <taxon>Castorimorpha</taxon>
        <taxon>Castoridae</taxon>
        <taxon>Castor</taxon>
    </lineage>
</organism>
<name>A0A8B7U2B5_CASCN</name>